<keyword evidence="3" id="KW-1185">Reference proteome</keyword>
<protein>
    <submittedName>
        <fullName evidence="2">Uncharacterized protein</fullName>
    </submittedName>
</protein>
<gene>
    <name evidence="2" type="ORF">QRX50_16715</name>
</gene>
<dbReference type="EMBL" id="CP127294">
    <property type="protein sequence ID" value="WIX82282.1"/>
    <property type="molecule type" value="Genomic_DNA"/>
</dbReference>
<keyword evidence="1" id="KW-1133">Transmembrane helix</keyword>
<feature type="transmembrane region" description="Helical" evidence="1">
    <location>
        <begin position="26"/>
        <end position="46"/>
    </location>
</feature>
<evidence type="ECO:0000313" key="2">
    <source>
        <dbReference type="EMBL" id="WIX82282.1"/>
    </source>
</evidence>
<evidence type="ECO:0000313" key="3">
    <source>
        <dbReference type="Proteomes" id="UP001236014"/>
    </source>
</evidence>
<evidence type="ECO:0000256" key="1">
    <source>
        <dbReference type="SAM" id="Phobius"/>
    </source>
</evidence>
<accession>A0A9Y2ILF9</accession>
<dbReference type="Proteomes" id="UP001236014">
    <property type="component" value="Chromosome"/>
</dbReference>
<feature type="transmembrane region" description="Helical" evidence="1">
    <location>
        <begin position="52"/>
        <end position="68"/>
    </location>
</feature>
<dbReference type="RefSeq" id="WP_285972858.1">
    <property type="nucleotide sequence ID" value="NZ_CP127294.1"/>
</dbReference>
<keyword evidence="1" id="KW-0812">Transmembrane</keyword>
<reference evidence="2 3" key="1">
    <citation type="submission" date="2023-06" db="EMBL/GenBank/DDBJ databases">
        <authorList>
            <person name="Oyuntsetseg B."/>
            <person name="Kim S.B."/>
        </authorList>
    </citation>
    <scope>NUCLEOTIDE SEQUENCE [LARGE SCALE GENOMIC DNA]</scope>
    <source>
        <strain evidence="2 3">2-15</strain>
    </source>
</reference>
<organism evidence="2 3">
    <name type="scientific">Amycolatopsis carbonis</name>
    <dbReference type="NCBI Taxonomy" id="715471"/>
    <lineage>
        <taxon>Bacteria</taxon>
        <taxon>Bacillati</taxon>
        <taxon>Actinomycetota</taxon>
        <taxon>Actinomycetes</taxon>
        <taxon>Pseudonocardiales</taxon>
        <taxon>Pseudonocardiaceae</taxon>
        <taxon>Amycolatopsis</taxon>
    </lineage>
</organism>
<dbReference type="KEGG" id="acab:QRX50_16715"/>
<keyword evidence="1" id="KW-0472">Membrane</keyword>
<name>A0A9Y2ILF9_9PSEU</name>
<sequence>MFPIEEGETVLWSGRPQRCHRRFRDYYWWVVLAVLVVGGSFVIAVLDVLKVALYPWGIVIALVAGFAVERPKERRELLAVTTYFVTDRRLVFAAHGGSGSEFRWVPLAALGAARVHDLGDGLGTIDFSPTWWEWVKDQEYRPRPAWHPMLPELVAVRDAAQVADLIARNAARPSYVG</sequence>
<proteinExistence type="predicted"/>
<dbReference type="AlphaFoldDB" id="A0A9Y2ILF9"/>